<evidence type="ECO:0000313" key="4">
    <source>
        <dbReference type="Proteomes" id="UP001642540"/>
    </source>
</evidence>
<feature type="transmembrane region" description="Helical" evidence="2">
    <location>
        <begin position="98"/>
        <end position="117"/>
    </location>
</feature>
<evidence type="ECO:0000256" key="1">
    <source>
        <dbReference type="SAM" id="MobiDB-lite"/>
    </source>
</evidence>
<sequence length="259" mass="29594">MAMFTNGASTEVEASSFSVWNCVITFLQILLISTMLYGVGYNNEGQVFDMTPELLSRFRHFRAIAFFFCVWALQSVALALLLVWAIGKKSYHLCHSWVLCEALMQIFIILSGVYYAYRCFLFSSSSYSISFSDEDQEEVHDKSSNFSSHYTTTNRFPKHLIFLVILHFLIKGFGFWIVRRYMKLLKTCNVQVLNNPASLPSSSRVCERQLSPPPSYSHLCKDDLPCYDEALRLCLKNNSEGDGEEGNNRDTKTTALLQV</sequence>
<keyword evidence="2" id="KW-0812">Transmembrane</keyword>
<proteinExistence type="predicted"/>
<name>A0ABP1QPS0_9HEXA</name>
<dbReference type="Proteomes" id="UP001642540">
    <property type="component" value="Unassembled WGS sequence"/>
</dbReference>
<keyword evidence="2" id="KW-0472">Membrane</keyword>
<reference evidence="3 4" key="1">
    <citation type="submission" date="2024-08" db="EMBL/GenBank/DDBJ databases">
        <authorList>
            <person name="Cucini C."/>
            <person name="Frati F."/>
        </authorList>
    </citation>
    <scope>NUCLEOTIDE SEQUENCE [LARGE SCALE GENOMIC DNA]</scope>
</reference>
<feature type="transmembrane region" description="Helical" evidence="2">
    <location>
        <begin position="160"/>
        <end position="178"/>
    </location>
</feature>
<keyword evidence="4" id="KW-1185">Reference proteome</keyword>
<organism evidence="3 4">
    <name type="scientific">Orchesella dallaii</name>
    <dbReference type="NCBI Taxonomy" id="48710"/>
    <lineage>
        <taxon>Eukaryota</taxon>
        <taxon>Metazoa</taxon>
        <taxon>Ecdysozoa</taxon>
        <taxon>Arthropoda</taxon>
        <taxon>Hexapoda</taxon>
        <taxon>Collembola</taxon>
        <taxon>Entomobryomorpha</taxon>
        <taxon>Entomobryoidea</taxon>
        <taxon>Orchesellidae</taxon>
        <taxon>Orchesellinae</taxon>
        <taxon>Orchesella</taxon>
    </lineage>
</organism>
<evidence type="ECO:0000256" key="2">
    <source>
        <dbReference type="SAM" id="Phobius"/>
    </source>
</evidence>
<comment type="caution">
    <text evidence="3">The sequence shown here is derived from an EMBL/GenBank/DDBJ whole genome shotgun (WGS) entry which is preliminary data.</text>
</comment>
<feature type="transmembrane region" description="Helical" evidence="2">
    <location>
        <begin position="20"/>
        <end position="41"/>
    </location>
</feature>
<dbReference type="EMBL" id="CAXLJM020000043">
    <property type="protein sequence ID" value="CAL8109993.1"/>
    <property type="molecule type" value="Genomic_DNA"/>
</dbReference>
<protein>
    <submittedName>
        <fullName evidence="3">Uncharacterized protein</fullName>
    </submittedName>
</protein>
<feature type="region of interest" description="Disordered" evidence="1">
    <location>
        <begin position="240"/>
        <end position="259"/>
    </location>
</feature>
<keyword evidence="2" id="KW-1133">Transmembrane helix</keyword>
<accession>A0ABP1QPS0</accession>
<gene>
    <name evidence="3" type="ORF">ODALV1_LOCUS13880</name>
</gene>
<evidence type="ECO:0000313" key="3">
    <source>
        <dbReference type="EMBL" id="CAL8109993.1"/>
    </source>
</evidence>
<feature type="transmembrane region" description="Helical" evidence="2">
    <location>
        <begin position="61"/>
        <end position="86"/>
    </location>
</feature>